<sequence>MTDLAPQGNPTGVAVADVRSDLQRFEIVVLEQLRQAGLPHEGIFVEVGERHMLLSNVQPILDGLSPTVLGRSIYVSKMIAAASVGLFDAALNYLWDELVHELRRRVTGFDLNYFFDVAAGGSDLRKHLKSEEDLSRIDDANLLRAAREIGLLTAVGFQRLDHVRYMRNHASAAHPNQVELTGLDLAQWLQVCINQVITTPPDHVAAETGRLLGNLKKALLDGDAVRDAALFFGGLESRADTLARGFFGLYLDSQRTPTVADNVRQLWPPLWEHVSEDARGRFGVQYARLRASADTGPAEAARELLDLVGGTSYLPPEMRAAELDAALDNLMAVHNGWNNFFLEGAPATVVERLVGPQGDVPKQLEQKYVRAIVELFLGNGYGVAFSAEDTYQRLVEKFTVHMARRALRAFTSESISSLLTSTSARRQWSLLVDLLEPKVISSSDRELVAALRGFSGTPDQLHLDSQVTRLAKAPAST</sequence>
<dbReference type="AlphaFoldDB" id="A0A1G4Z4E4"/>
<organism evidence="1 2">
    <name type="scientific">Klenkia marina</name>
    <dbReference type="NCBI Taxonomy" id="1960309"/>
    <lineage>
        <taxon>Bacteria</taxon>
        <taxon>Bacillati</taxon>
        <taxon>Actinomycetota</taxon>
        <taxon>Actinomycetes</taxon>
        <taxon>Geodermatophilales</taxon>
        <taxon>Geodermatophilaceae</taxon>
        <taxon>Klenkia</taxon>
    </lineage>
</organism>
<keyword evidence="2" id="KW-1185">Reference proteome</keyword>
<accession>A0A1G4Z4E4</accession>
<evidence type="ECO:0000313" key="2">
    <source>
        <dbReference type="Proteomes" id="UP000198981"/>
    </source>
</evidence>
<gene>
    <name evidence="1" type="ORF">SAMN03159343_4113</name>
</gene>
<protein>
    <submittedName>
        <fullName evidence="1">Uncharacterized protein</fullName>
    </submittedName>
</protein>
<name>A0A1G4Z4E4_9ACTN</name>
<evidence type="ECO:0000313" key="1">
    <source>
        <dbReference type="EMBL" id="SCX60530.1"/>
    </source>
</evidence>
<reference evidence="2" key="1">
    <citation type="submission" date="2016-10" db="EMBL/GenBank/DDBJ databases">
        <authorList>
            <person name="Varghese N."/>
            <person name="Submissions S."/>
        </authorList>
    </citation>
    <scope>NUCLEOTIDE SEQUENCE [LARGE SCALE GENOMIC DNA]</scope>
    <source>
        <strain evidence="2">DSM 45722</strain>
    </source>
</reference>
<proteinExistence type="predicted"/>
<dbReference type="Proteomes" id="UP000198981">
    <property type="component" value="Unassembled WGS sequence"/>
</dbReference>
<dbReference type="EMBL" id="FMUH01000009">
    <property type="protein sequence ID" value="SCX60530.1"/>
    <property type="molecule type" value="Genomic_DNA"/>
</dbReference>
<dbReference type="RefSeq" id="WP_207798628.1">
    <property type="nucleotide sequence ID" value="NZ_FMUH01000009.1"/>
</dbReference>